<comment type="caution">
    <text evidence="2">The sequence shown here is derived from an EMBL/GenBank/DDBJ whole genome shotgun (WGS) entry which is preliminary data.</text>
</comment>
<organism evidence="2 3">
    <name type="scientific">Acropora cervicornis</name>
    <name type="common">Staghorn coral</name>
    <dbReference type="NCBI Taxonomy" id="6130"/>
    <lineage>
        <taxon>Eukaryota</taxon>
        <taxon>Metazoa</taxon>
        <taxon>Cnidaria</taxon>
        <taxon>Anthozoa</taxon>
        <taxon>Hexacorallia</taxon>
        <taxon>Scleractinia</taxon>
        <taxon>Astrocoeniina</taxon>
        <taxon>Acroporidae</taxon>
        <taxon>Acropora</taxon>
    </lineage>
</organism>
<accession>A0AAD9QMB8</accession>
<evidence type="ECO:0000313" key="3">
    <source>
        <dbReference type="Proteomes" id="UP001249851"/>
    </source>
</evidence>
<reference evidence="2" key="1">
    <citation type="journal article" date="2023" name="G3 (Bethesda)">
        <title>Whole genome assembly and annotation of the endangered Caribbean coral Acropora cervicornis.</title>
        <authorList>
            <person name="Selwyn J.D."/>
            <person name="Vollmer S.V."/>
        </authorList>
    </citation>
    <scope>NUCLEOTIDE SEQUENCE</scope>
    <source>
        <strain evidence="2">K2</strain>
    </source>
</reference>
<evidence type="ECO:0000256" key="1">
    <source>
        <dbReference type="SAM" id="SignalP"/>
    </source>
</evidence>
<protein>
    <submittedName>
        <fullName evidence="2">Uncharacterized protein</fullName>
    </submittedName>
</protein>
<gene>
    <name evidence="2" type="ORF">P5673_013315</name>
</gene>
<dbReference type="EMBL" id="JARQWQ010000025">
    <property type="protein sequence ID" value="KAK2563586.1"/>
    <property type="molecule type" value="Genomic_DNA"/>
</dbReference>
<dbReference type="Proteomes" id="UP001249851">
    <property type="component" value="Unassembled WGS sequence"/>
</dbReference>
<dbReference type="AlphaFoldDB" id="A0AAD9QMB8"/>
<dbReference type="PROSITE" id="PS51257">
    <property type="entry name" value="PROKAR_LIPOPROTEIN"/>
    <property type="match status" value="1"/>
</dbReference>
<feature type="chain" id="PRO_5041938089" evidence="1">
    <location>
        <begin position="27"/>
        <end position="132"/>
    </location>
</feature>
<reference evidence="2" key="2">
    <citation type="journal article" date="2023" name="Science">
        <title>Genomic signatures of disease resistance in endangered staghorn corals.</title>
        <authorList>
            <person name="Vollmer S.V."/>
            <person name="Selwyn J.D."/>
            <person name="Despard B.A."/>
            <person name="Roesel C.L."/>
        </authorList>
    </citation>
    <scope>NUCLEOTIDE SEQUENCE</scope>
    <source>
        <strain evidence="2">K2</strain>
    </source>
</reference>
<keyword evidence="3" id="KW-1185">Reference proteome</keyword>
<feature type="signal peptide" evidence="1">
    <location>
        <begin position="1"/>
        <end position="26"/>
    </location>
</feature>
<evidence type="ECO:0000313" key="2">
    <source>
        <dbReference type="EMBL" id="KAK2563586.1"/>
    </source>
</evidence>
<sequence>MQQRSTIKILVCLGVLFFVSCRGQSAQHSCAECQCCYDLAEICLDQCEDPSECTDCSEYRENCEEDLGCRKRKRVFQNPIKMKADHRTNGFISDKKGFASNDKRCNNSLSCIFTKRRNNRQYQHALKQEKSI</sequence>
<name>A0AAD9QMB8_ACRCE</name>
<keyword evidence="1" id="KW-0732">Signal</keyword>
<proteinExistence type="predicted"/>